<dbReference type="InterPro" id="IPR006448">
    <property type="entry name" value="Phage_term_ssu_P27"/>
</dbReference>
<organism evidence="2 3">
    <name type="scientific">Gluconobacter frateurii NRIC 0228</name>
    <dbReference type="NCBI Taxonomy" id="1307946"/>
    <lineage>
        <taxon>Bacteria</taxon>
        <taxon>Pseudomonadati</taxon>
        <taxon>Pseudomonadota</taxon>
        <taxon>Alphaproteobacteria</taxon>
        <taxon>Acetobacterales</taxon>
        <taxon>Acetobacteraceae</taxon>
        <taxon>Gluconobacter</taxon>
    </lineage>
</organism>
<evidence type="ECO:0000313" key="2">
    <source>
        <dbReference type="EMBL" id="GBR14098.1"/>
    </source>
</evidence>
<feature type="region of interest" description="Disordered" evidence="1">
    <location>
        <begin position="109"/>
        <end position="128"/>
    </location>
</feature>
<gene>
    <name evidence="2" type="ORF">AA0228_2174</name>
</gene>
<dbReference type="Proteomes" id="UP001061070">
    <property type="component" value="Unassembled WGS sequence"/>
</dbReference>
<protein>
    <submittedName>
        <fullName evidence="2">Uncharacterized protein</fullName>
    </submittedName>
</protein>
<comment type="caution">
    <text evidence="2">The sequence shown here is derived from an EMBL/GenBank/DDBJ whole genome shotgun (WGS) entry which is preliminary data.</text>
</comment>
<sequence length="128" mass="15158">MEKTPLIKSNQTRSDLWDYWYPMIFDDYEPEPKDSAAFEQFIVLQEHMSLAIDSIDKDGILYESTDNNGKLLMKSNPAHKIMADTSRMLIAYYNRFSLSDWDRKNNRKKFDIEKEGDDDGDFSDLRRD</sequence>
<accession>A0ABQ0QDA7</accession>
<evidence type="ECO:0000313" key="3">
    <source>
        <dbReference type="Proteomes" id="UP001061070"/>
    </source>
</evidence>
<name>A0ABQ0QDA7_9PROT</name>
<dbReference type="EMBL" id="BAQW01000010">
    <property type="protein sequence ID" value="GBR14098.1"/>
    <property type="molecule type" value="Genomic_DNA"/>
</dbReference>
<evidence type="ECO:0000256" key="1">
    <source>
        <dbReference type="SAM" id="MobiDB-lite"/>
    </source>
</evidence>
<reference evidence="2" key="1">
    <citation type="submission" date="2013-04" db="EMBL/GenBank/DDBJ databases">
        <title>The genome sequencing project of 58 acetic acid bacteria.</title>
        <authorList>
            <person name="Okamoto-Kainuma A."/>
            <person name="Ishikawa M."/>
            <person name="Umino S."/>
            <person name="Koizumi Y."/>
            <person name="Shiwa Y."/>
            <person name="Yoshikawa H."/>
            <person name="Matsutani M."/>
            <person name="Matsushita K."/>
        </authorList>
    </citation>
    <scope>NUCLEOTIDE SEQUENCE</scope>
    <source>
        <strain evidence="2">NRIC 0228</strain>
    </source>
</reference>
<proteinExistence type="predicted"/>
<dbReference type="RefSeq" id="WP_099183164.1">
    <property type="nucleotide sequence ID" value="NZ_BAQW01000010.1"/>
</dbReference>
<dbReference type="Pfam" id="PF05119">
    <property type="entry name" value="Terminase_4"/>
    <property type="match status" value="1"/>
</dbReference>
<keyword evidence="3" id="KW-1185">Reference proteome</keyword>